<feature type="domain" description="RNA polymerase sigma-70 region 2" evidence="5">
    <location>
        <begin position="28"/>
        <end position="93"/>
    </location>
</feature>
<dbReference type="eggNOG" id="COG1595">
    <property type="taxonomic scope" value="Bacteria"/>
</dbReference>
<sequence>MRQSTTQNNDQRLFNRIKEGDEKAYEQLFKQYYVSLTAFANTLVHDLDMAESIVQNVFVKLWEKRRQYEITAVKSYLIIAVRNSCHNELKRVQHERDFKNTVCMEDVVEMVNYSDSGVMEHIAQVIELLPEQRRRIFKLNRLEGLKYREIAEKLSISPKTVEVQMGKALKFLRVHLLDLKKQVYYVDN</sequence>
<dbReference type="Proteomes" id="UP000019402">
    <property type="component" value="Unassembled WGS sequence"/>
</dbReference>
<reference evidence="7 8" key="1">
    <citation type="journal article" date="2014" name="Genome Announc.">
        <title>Draft Genome Sequence of Cytophaga fermentans JCM 21142T, a Facultative Anaerobe Isolated from Marine Mud.</title>
        <authorList>
            <person name="Starns D."/>
            <person name="Oshima K."/>
            <person name="Suda W."/>
            <person name="Iino T."/>
            <person name="Yuki M."/>
            <person name="Inoue J."/>
            <person name="Kitamura K."/>
            <person name="Iida T."/>
            <person name="Darby A."/>
            <person name="Hattori M."/>
            <person name="Ohkuma M."/>
        </authorList>
    </citation>
    <scope>NUCLEOTIDE SEQUENCE [LARGE SCALE GENOMIC DNA]</scope>
    <source>
        <strain evidence="7 8">JCM 21142</strain>
    </source>
</reference>
<dbReference type="STRING" id="869213.GCA_000517085_02899"/>
<keyword evidence="2" id="KW-0805">Transcription regulation</keyword>
<dbReference type="PANTHER" id="PTHR43133">
    <property type="entry name" value="RNA POLYMERASE ECF-TYPE SIGMA FACTO"/>
    <property type="match status" value="1"/>
</dbReference>
<dbReference type="SUPFAM" id="SSF88946">
    <property type="entry name" value="Sigma2 domain of RNA polymerase sigma factors"/>
    <property type="match status" value="1"/>
</dbReference>
<dbReference type="Gene3D" id="1.10.10.10">
    <property type="entry name" value="Winged helix-like DNA-binding domain superfamily/Winged helix DNA-binding domain"/>
    <property type="match status" value="1"/>
</dbReference>
<dbReference type="NCBIfam" id="TIGR02985">
    <property type="entry name" value="Sig70_bacteroi1"/>
    <property type="match status" value="1"/>
</dbReference>
<accession>W7YRV4</accession>
<dbReference type="AlphaFoldDB" id="W7YRV4"/>
<dbReference type="Gene3D" id="1.10.1740.10">
    <property type="match status" value="1"/>
</dbReference>
<evidence type="ECO:0000259" key="6">
    <source>
        <dbReference type="Pfam" id="PF08281"/>
    </source>
</evidence>
<dbReference type="SUPFAM" id="SSF88659">
    <property type="entry name" value="Sigma3 and sigma4 domains of RNA polymerase sigma factors"/>
    <property type="match status" value="1"/>
</dbReference>
<evidence type="ECO:0000313" key="8">
    <source>
        <dbReference type="Proteomes" id="UP000019402"/>
    </source>
</evidence>
<dbReference type="InterPro" id="IPR013249">
    <property type="entry name" value="RNA_pol_sigma70_r4_t2"/>
</dbReference>
<dbReference type="EMBL" id="BAMD01000070">
    <property type="protein sequence ID" value="GAF05144.1"/>
    <property type="molecule type" value="Genomic_DNA"/>
</dbReference>
<dbReference type="GO" id="GO:0016987">
    <property type="term" value="F:sigma factor activity"/>
    <property type="evidence" value="ECO:0007669"/>
    <property type="project" value="UniProtKB-KW"/>
</dbReference>
<keyword evidence="8" id="KW-1185">Reference proteome</keyword>
<evidence type="ECO:0000256" key="3">
    <source>
        <dbReference type="ARBA" id="ARBA00023082"/>
    </source>
</evidence>
<dbReference type="InterPro" id="IPR013325">
    <property type="entry name" value="RNA_pol_sigma_r2"/>
</dbReference>
<comment type="caution">
    <text evidence="7">The sequence shown here is derived from an EMBL/GenBank/DDBJ whole genome shotgun (WGS) entry which is preliminary data.</text>
</comment>
<dbReference type="InterPro" id="IPR007627">
    <property type="entry name" value="RNA_pol_sigma70_r2"/>
</dbReference>
<evidence type="ECO:0000256" key="4">
    <source>
        <dbReference type="ARBA" id="ARBA00023163"/>
    </source>
</evidence>
<evidence type="ECO:0000259" key="5">
    <source>
        <dbReference type="Pfam" id="PF04542"/>
    </source>
</evidence>
<comment type="similarity">
    <text evidence="1">Belongs to the sigma-70 factor family. ECF subfamily.</text>
</comment>
<dbReference type="InterPro" id="IPR036388">
    <property type="entry name" value="WH-like_DNA-bd_sf"/>
</dbReference>
<dbReference type="InterPro" id="IPR014327">
    <property type="entry name" value="RNA_pol_sigma70_bacteroid"/>
</dbReference>
<keyword evidence="4" id="KW-0804">Transcription</keyword>
<dbReference type="InterPro" id="IPR039425">
    <property type="entry name" value="RNA_pol_sigma-70-like"/>
</dbReference>
<dbReference type="Pfam" id="PF08281">
    <property type="entry name" value="Sigma70_r4_2"/>
    <property type="match status" value="1"/>
</dbReference>
<dbReference type="GO" id="GO:0006352">
    <property type="term" value="P:DNA-templated transcription initiation"/>
    <property type="evidence" value="ECO:0007669"/>
    <property type="project" value="InterPro"/>
</dbReference>
<organism evidence="7 8">
    <name type="scientific">Saccharicrinis fermentans DSM 9555 = JCM 21142</name>
    <dbReference type="NCBI Taxonomy" id="869213"/>
    <lineage>
        <taxon>Bacteria</taxon>
        <taxon>Pseudomonadati</taxon>
        <taxon>Bacteroidota</taxon>
        <taxon>Bacteroidia</taxon>
        <taxon>Marinilabiliales</taxon>
        <taxon>Marinilabiliaceae</taxon>
        <taxon>Saccharicrinis</taxon>
    </lineage>
</organism>
<dbReference type="PANTHER" id="PTHR43133:SF46">
    <property type="entry name" value="RNA POLYMERASE SIGMA-70 FACTOR ECF SUBFAMILY"/>
    <property type="match status" value="1"/>
</dbReference>
<evidence type="ECO:0000256" key="1">
    <source>
        <dbReference type="ARBA" id="ARBA00010641"/>
    </source>
</evidence>
<dbReference type="Pfam" id="PF04542">
    <property type="entry name" value="Sigma70_r2"/>
    <property type="match status" value="1"/>
</dbReference>
<dbReference type="OrthoDB" id="1119198at2"/>
<proteinExistence type="inferred from homology"/>
<feature type="domain" description="RNA polymerase sigma factor 70 region 4 type 2" evidence="6">
    <location>
        <begin position="122"/>
        <end position="172"/>
    </location>
</feature>
<dbReference type="InterPro" id="IPR014284">
    <property type="entry name" value="RNA_pol_sigma-70_dom"/>
</dbReference>
<protein>
    <submittedName>
        <fullName evidence="7">Sigma-24</fullName>
    </submittedName>
</protein>
<keyword evidence="3" id="KW-0731">Sigma factor</keyword>
<dbReference type="CDD" id="cd06171">
    <property type="entry name" value="Sigma70_r4"/>
    <property type="match status" value="1"/>
</dbReference>
<evidence type="ECO:0000256" key="2">
    <source>
        <dbReference type="ARBA" id="ARBA00023015"/>
    </source>
</evidence>
<name>W7YRV4_9BACT</name>
<dbReference type="NCBIfam" id="TIGR02937">
    <property type="entry name" value="sigma70-ECF"/>
    <property type="match status" value="1"/>
</dbReference>
<dbReference type="InterPro" id="IPR013324">
    <property type="entry name" value="RNA_pol_sigma_r3/r4-like"/>
</dbReference>
<evidence type="ECO:0000313" key="7">
    <source>
        <dbReference type="EMBL" id="GAF05144.1"/>
    </source>
</evidence>
<gene>
    <name evidence="7" type="ORF">JCM21142_93868</name>
</gene>
<dbReference type="GO" id="GO:0003677">
    <property type="term" value="F:DNA binding"/>
    <property type="evidence" value="ECO:0007669"/>
    <property type="project" value="InterPro"/>
</dbReference>
<dbReference type="RefSeq" id="WP_027472392.1">
    <property type="nucleotide sequence ID" value="NZ_BAMD01000070.1"/>
</dbReference>